<dbReference type="GO" id="GO:0022857">
    <property type="term" value="F:transmembrane transporter activity"/>
    <property type="evidence" value="ECO:0007669"/>
    <property type="project" value="InterPro"/>
</dbReference>
<evidence type="ECO:0000256" key="1">
    <source>
        <dbReference type="ARBA" id="ARBA00004651"/>
    </source>
</evidence>
<accession>A0A6S6ZN47</accession>
<dbReference type="InterPro" id="IPR011701">
    <property type="entry name" value="MFS"/>
</dbReference>
<keyword evidence="6 8" id="KW-1133">Transmembrane helix</keyword>
<evidence type="ECO:0000256" key="5">
    <source>
        <dbReference type="ARBA" id="ARBA00022692"/>
    </source>
</evidence>
<keyword evidence="3" id="KW-0813">Transport</keyword>
<feature type="transmembrane region" description="Helical" evidence="8">
    <location>
        <begin position="275"/>
        <end position="298"/>
    </location>
</feature>
<feature type="transmembrane region" description="Helical" evidence="8">
    <location>
        <begin position="114"/>
        <end position="135"/>
    </location>
</feature>
<comment type="subcellular location">
    <subcellularLocation>
        <location evidence="1">Cell membrane</location>
        <topology evidence="1">Multi-pass membrane protein</topology>
    </subcellularLocation>
</comment>
<proteinExistence type="inferred from homology"/>
<dbReference type="PRINTS" id="PR01036">
    <property type="entry name" value="TCRTETB"/>
</dbReference>
<dbReference type="CDD" id="cd17321">
    <property type="entry name" value="MFS_MMR_MDR_like"/>
    <property type="match status" value="1"/>
</dbReference>
<feature type="transmembrane region" description="Helical" evidence="8">
    <location>
        <begin position="89"/>
        <end position="108"/>
    </location>
</feature>
<evidence type="ECO:0000313" key="10">
    <source>
        <dbReference type="EMBL" id="CAB3686718.1"/>
    </source>
</evidence>
<dbReference type="AlphaFoldDB" id="A0A6S6ZN47"/>
<feature type="transmembrane region" description="Helical" evidence="8">
    <location>
        <begin position="339"/>
        <end position="357"/>
    </location>
</feature>
<dbReference type="InterPro" id="IPR004638">
    <property type="entry name" value="EmrB-like"/>
</dbReference>
<comment type="similarity">
    <text evidence="2">Belongs to the major facilitator superfamily. EmrB family.</text>
</comment>
<dbReference type="Gene3D" id="1.20.1720.10">
    <property type="entry name" value="Multidrug resistance protein D"/>
    <property type="match status" value="1"/>
</dbReference>
<evidence type="ECO:0000313" key="11">
    <source>
        <dbReference type="Proteomes" id="UP000494111"/>
    </source>
</evidence>
<dbReference type="PANTHER" id="PTHR42718">
    <property type="entry name" value="MAJOR FACILITATOR SUPERFAMILY MULTIDRUG TRANSPORTER MFSC"/>
    <property type="match status" value="1"/>
</dbReference>
<dbReference type="NCBIfam" id="TIGR00711">
    <property type="entry name" value="efflux_EmrB"/>
    <property type="match status" value="1"/>
</dbReference>
<evidence type="ECO:0000256" key="3">
    <source>
        <dbReference type="ARBA" id="ARBA00022448"/>
    </source>
</evidence>
<feature type="transmembrane region" description="Helical" evidence="8">
    <location>
        <begin position="209"/>
        <end position="226"/>
    </location>
</feature>
<feature type="transmembrane region" description="Helical" evidence="8">
    <location>
        <begin position="414"/>
        <end position="432"/>
    </location>
</feature>
<dbReference type="PANTHER" id="PTHR42718:SF9">
    <property type="entry name" value="MAJOR FACILITATOR SUPERFAMILY MULTIDRUG TRANSPORTER MFSC"/>
    <property type="match status" value="1"/>
</dbReference>
<evidence type="ECO:0000256" key="8">
    <source>
        <dbReference type="SAM" id="Phobius"/>
    </source>
</evidence>
<evidence type="ECO:0000256" key="2">
    <source>
        <dbReference type="ARBA" id="ARBA00008537"/>
    </source>
</evidence>
<evidence type="ECO:0000256" key="6">
    <source>
        <dbReference type="ARBA" id="ARBA00022989"/>
    </source>
</evidence>
<evidence type="ECO:0000256" key="4">
    <source>
        <dbReference type="ARBA" id="ARBA00022475"/>
    </source>
</evidence>
<feature type="transmembrane region" description="Helical" evidence="8">
    <location>
        <begin position="147"/>
        <end position="171"/>
    </location>
</feature>
<gene>
    <name evidence="10" type="primary">ribZ_1</name>
    <name evidence="10" type="ORF">LMG3458_01908</name>
</gene>
<feature type="transmembrane region" description="Helical" evidence="8">
    <location>
        <begin position="310"/>
        <end position="327"/>
    </location>
</feature>
<feature type="transmembrane region" description="Helical" evidence="8">
    <location>
        <begin position="21"/>
        <end position="45"/>
    </location>
</feature>
<feature type="transmembrane region" description="Helical" evidence="8">
    <location>
        <begin position="447"/>
        <end position="471"/>
    </location>
</feature>
<dbReference type="SUPFAM" id="SSF103473">
    <property type="entry name" value="MFS general substrate transporter"/>
    <property type="match status" value="1"/>
</dbReference>
<keyword evidence="4" id="KW-1003">Cell membrane</keyword>
<dbReference type="InterPro" id="IPR036259">
    <property type="entry name" value="MFS_trans_sf"/>
</dbReference>
<keyword evidence="7 8" id="KW-0472">Membrane</keyword>
<evidence type="ECO:0000259" key="9">
    <source>
        <dbReference type="PROSITE" id="PS50850"/>
    </source>
</evidence>
<feature type="transmembrane region" description="Helical" evidence="8">
    <location>
        <begin position="65"/>
        <end position="82"/>
    </location>
</feature>
<reference evidence="10 11" key="1">
    <citation type="submission" date="2020-04" db="EMBL/GenBank/DDBJ databases">
        <authorList>
            <person name="De Canck E."/>
        </authorList>
    </citation>
    <scope>NUCLEOTIDE SEQUENCE [LARGE SCALE GENOMIC DNA]</scope>
    <source>
        <strain evidence="10 11">LMG 3458</strain>
    </source>
</reference>
<protein>
    <submittedName>
        <fullName evidence="10">Riboflavin transporter RibZ</fullName>
    </submittedName>
</protein>
<dbReference type="GO" id="GO:0005886">
    <property type="term" value="C:plasma membrane"/>
    <property type="evidence" value="ECO:0007669"/>
    <property type="project" value="UniProtKB-SubCell"/>
</dbReference>
<name>A0A6S6ZN47_9BURK</name>
<dbReference type="Proteomes" id="UP000494111">
    <property type="component" value="Unassembled WGS sequence"/>
</dbReference>
<keyword evidence="5 8" id="KW-0812">Transmembrane</keyword>
<organism evidence="10 11">
    <name type="scientific">Achromobacter deleyi</name>
    <dbReference type="NCBI Taxonomy" id="1353891"/>
    <lineage>
        <taxon>Bacteria</taxon>
        <taxon>Pseudomonadati</taxon>
        <taxon>Pseudomonadota</taxon>
        <taxon>Betaproteobacteria</taxon>
        <taxon>Burkholderiales</taxon>
        <taxon>Alcaligenaceae</taxon>
        <taxon>Achromobacter</taxon>
    </lineage>
</organism>
<dbReference type="RefSeq" id="WP_175192567.1">
    <property type="nucleotide sequence ID" value="NZ_CADIJO010000005.1"/>
</dbReference>
<feature type="transmembrane region" description="Helical" evidence="8">
    <location>
        <begin position="232"/>
        <end position="254"/>
    </location>
</feature>
<dbReference type="Gene3D" id="1.20.1250.20">
    <property type="entry name" value="MFS general substrate transporter like domains"/>
    <property type="match status" value="1"/>
</dbReference>
<sequence>MACTDKLHEFDDTGFDSPRRYFAAAAILIGVFMSALDSSIVNIALPTIAIDLDVDAAEVIWVANAYQVASAAIMLTCASLGSRIGERQFYTLGLILFTIASLGCGLAPSYPALVALRILQGISYAVLISVGYGLYRVIFPPASLGTVFGLNALVFAVGTALGPTLGGLIVSYASWPWLFYINIPFGVAAIVFSIMALGGDSHKEQGFDLPGAITSAVAFGLFVLAVDQIGRWANSTVITLGVVSVLLMLLFAFGQTQARHPLLPLDIFRSRRYSFAVLISITMFVSQGMALVALPFVLQTRYGYSALESALVFTPWPIAVALCAPIAGRLANRLNATQVSSIGVLAFCTGLGSLALLPEQPSVESIIWRVALCGMGYGFFLPPNNKEMFANAAKNRTATASGVLSTARTTGQSLGAALVAVVIALVGGPLANDNGASRASTTADGQFAVVVFTLASVIAALSFLASLARVYRQRGE</sequence>
<feature type="transmembrane region" description="Helical" evidence="8">
    <location>
        <begin position="177"/>
        <end position="197"/>
    </location>
</feature>
<feature type="transmembrane region" description="Helical" evidence="8">
    <location>
        <begin position="363"/>
        <end position="381"/>
    </location>
</feature>
<dbReference type="PROSITE" id="PS50850">
    <property type="entry name" value="MFS"/>
    <property type="match status" value="1"/>
</dbReference>
<dbReference type="Pfam" id="PF07690">
    <property type="entry name" value="MFS_1"/>
    <property type="match status" value="1"/>
</dbReference>
<dbReference type="EMBL" id="CADIJO010000005">
    <property type="protein sequence ID" value="CAB3686718.1"/>
    <property type="molecule type" value="Genomic_DNA"/>
</dbReference>
<evidence type="ECO:0000256" key="7">
    <source>
        <dbReference type="ARBA" id="ARBA00023136"/>
    </source>
</evidence>
<feature type="domain" description="Major facilitator superfamily (MFS) profile" evidence="9">
    <location>
        <begin position="23"/>
        <end position="474"/>
    </location>
</feature>
<dbReference type="InterPro" id="IPR020846">
    <property type="entry name" value="MFS_dom"/>
</dbReference>